<dbReference type="EMBL" id="BNAY01000016">
    <property type="protein sequence ID" value="GHH37893.1"/>
    <property type="molecule type" value="Genomic_DNA"/>
</dbReference>
<name>A0ABQ3MHK1_9PSEU</name>
<evidence type="ECO:0000313" key="2">
    <source>
        <dbReference type="Proteomes" id="UP000635387"/>
    </source>
</evidence>
<protein>
    <submittedName>
        <fullName evidence="1">Uncharacterized protein</fullName>
    </submittedName>
</protein>
<reference evidence="2" key="1">
    <citation type="journal article" date="2019" name="Int. J. Syst. Evol. Microbiol.">
        <title>The Global Catalogue of Microorganisms (GCM) 10K type strain sequencing project: providing services to taxonomists for standard genome sequencing and annotation.</title>
        <authorList>
            <consortium name="The Broad Institute Genomics Platform"/>
            <consortium name="The Broad Institute Genome Sequencing Center for Infectious Disease"/>
            <person name="Wu L."/>
            <person name="Ma J."/>
        </authorList>
    </citation>
    <scope>NUCLEOTIDE SEQUENCE [LARGE SCALE GENOMIC DNA]</scope>
    <source>
        <strain evidence="2">CGMCC 4.7683</strain>
    </source>
</reference>
<organism evidence="1 2">
    <name type="scientific">Amycolatopsis oliviviridis</name>
    <dbReference type="NCBI Taxonomy" id="1471590"/>
    <lineage>
        <taxon>Bacteria</taxon>
        <taxon>Bacillati</taxon>
        <taxon>Actinomycetota</taxon>
        <taxon>Actinomycetes</taxon>
        <taxon>Pseudonocardiales</taxon>
        <taxon>Pseudonocardiaceae</taxon>
        <taxon>Amycolatopsis</taxon>
    </lineage>
</organism>
<sequence>MVVPPPVRVERGPAERDDVGDEEVALGVGVLIDEGHAASDPFAVPVRYVRAAVADGPALGFAQARQAAQQ</sequence>
<keyword evidence="2" id="KW-1185">Reference proteome</keyword>
<proteinExistence type="predicted"/>
<accession>A0ABQ3MHK1</accession>
<dbReference type="Proteomes" id="UP000635387">
    <property type="component" value="Unassembled WGS sequence"/>
</dbReference>
<gene>
    <name evidence="1" type="ORF">GCM10017790_82960</name>
</gene>
<evidence type="ECO:0000313" key="1">
    <source>
        <dbReference type="EMBL" id="GHH37893.1"/>
    </source>
</evidence>
<comment type="caution">
    <text evidence="1">The sequence shown here is derived from an EMBL/GenBank/DDBJ whole genome shotgun (WGS) entry which is preliminary data.</text>
</comment>